<keyword evidence="2" id="KW-1185">Reference proteome</keyword>
<protein>
    <submittedName>
        <fullName evidence="1">Cytidylate kinase family protein</fullName>
    </submittedName>
</protein>
<dbReference type="Pfam" id="PF13189">
    <property type="entry name" value="Cytidylate_kin2"/>
    <property type="match status" value="1"/>
</dbReference>
<sequence>MGQVTRGDLLGRLAEAVGSIAVAHPTRVAVDGPPAAGKTTLADELAAVLRERGRDVIRATIDDFLFPRAQRYPRGEYSAEGCYFDAHDYEALNRVLLDPLGPGGDRRFQPAVYDRTTDTVLSPPVTTAPADAVLVFDGVFLLRPELNDRWDLRVFVSTDLEKTVDRAVIRERPVSAPAAVERRWRERYIPAQQLYVATVRPVEHADVIVRNDEPSRPIWETRTH</sequence>
<evidence type="ECO:0000313" key="1">
    <source>
        <dbReference type="EMBL" id="MFC4132230.1"/>
    </source>
</evidence>
<dbReference type="Gene3D" id="3.40.50.300">
    <property type="entry name" value="P-loop containing nucleotide triphosphate hydrolases"/>
    <property type="match status" value="1"/>
</dbReference>
<dbReference type="InterPro" id="IPR027417">
    <property type="entry name" value="P-loop_NTPase"/>
</dbReference>
<keyword evidence="1" id="KW-0808">Transferase</keyword>
<name>A0ABV8LPH7_9ACTN</name>
<dbReference type="Proteomes" id="UP001595816">
    <property type="component" value="Unassembled WGS sequence"/>
</dbReference>
<dbReference type="SUPFAM" id="SSF52540">
    <property type="entry name" value="P-loop containing nucleoside triphosphate hydrolases"/>
    <property type="match status" value="1"/>
</dbReference>
<dbReference type="PANTHER" id="PTHR10285">
    <property type="entry name" value="URIDINE KINASE"/>
    <property type="match status" value="1"/>
</dbReference>
<keyword evidence="1" id="KW-0418">Kinase</keyword>
<dbReference type="EMBL" id="JBHSAY010000009">
    <property type="protein sequence ID" value="MFC4132230.1"/>
    <property type="molecule type" value="Genomic_DNA"/>
</dbReference>
<dbReference type="GO" id="GO:0016301">
    <property type="term" value="F:kinase activity"/>
    <property type="evidence" value="ECO:0007669"/>
    <property type="project" value="UniProtKB-KW"/>
</dbReference>
<organism evidence="1 2">
    <name type="scientific">Hamadaea flava</name>
    <dbReference type="NCBI Taxonomy" id="1742688"/>
    <lineage>
        <taxon>Bacteria</taxon>
        <taxon>Bacillati</taxon>
        <taxon>Actinomycetota</taxon>
        <taxon>Actinomycetes</taxon>
        <taxon>Micromonosporales</taxon>
        <taxon>Micromonosporaceae</taxon>
        <taxon>Hamadaea</taxon>
    </lineage>
</organism>
<reference evidence="2" key="1">
    <citation type="journal article" date="2019" name="Int. J. Syst. Evol. Microbiol.">
        <title>The Global Catalogue of Microorganisms (GCM) 10K type strain sequencing project: providing services to taxonomists for standard genome sequencing and annotation.</title>
        <authorList>
            <consortium name="The Broad Institute Genomics Platform"/>
            <consortium name="The Broad Institute Genome Sequencing Center for Infectious Disease"/>
            <person name="Wu L."/>
            <person name="Ma J."/>
        </authorList>
    </citation>
    <scope>NUCLEOTIDE SEQUENCE [LARGE SCALE GENOMIC DNA]</scope>
    <source>
        <strain evidence="2">CGMCC 4.7289</strain>
    </source>
</reference>
<evidence type="ECO:0000313" key="2">
    <source>
        <dbReference type="Proteomes" id="UP001595816"/>
    </source>
</evidence>
<comment type="caution">
    <text evidence="1">The sequence shown here is derived from an EMBL/GenBank/DDBJ whole genome shotgun (WGS) entry which is preliminary data.</text>
</comment>
<dbReference type="RefSeq" id="WP_253753629.1">
    <property type="nucleotide sequence ID" value="NZ_JAMZDZ010000001.1"/>
</dbReference>
<proteinExistence type="predicted"/>
<accession>A0ABV8LPH7</accession>
<gene>
    <name evidence="1" type="ORF">ACFOZ4_16620</name>
</gene>